<evidence type="ECO:0000313" key="2">
    <source>
        <dbReference type="EMBL" id="AWG24091.1"/>
    </source>
</evidence>
<name>A0A2S1LK78_9FLAO</name>
<gene>
    <name evidence="2" type="ORF">FK004_02075</name>
</gene>
<dbReference type="RefSeq" id="WP_108735750.1">
    <property type="nucleotide sequence ID" value="NZ_CP020919.1"/>
</dbReference>
<evidence type="ECO:0008006" key="4">
    <source>
        <dbReference type="Google" id="ProtNLM"/>
    </source>
</evidence>
<dbReference type="InterPro" id="IPR023346">
    <property type="entry name" value="Lysozyme-like_dom_sf"/>
</dbReference>
<sequence length="543" mass="60893">MEDSKGNNKQDVSEKRQERDQEEAVAEGLKLVIDQAKIKCELCVKPEGILKVNFDTPTTQDKKTATVVEKDMKSLIFTGNCKKSPNMALPCASVMQLGEWQNTGTLLVQDKSPLLKQSTIPCLYGGSTIEITDSGQRSVPSDVAATGAPVPKVVVEDYKCPHCDEEFTSDLLQSSMGLKKLSATQTKIIDSILPYLNKYRKDFALDTCLRKAHFVAQIAVESANFDTFAEYESNSNPPGIFSSSPIVINETIVKSLKDNLTAIFKIVNDKGVEITKTNDELQTLLLKDKPTIVDKQLYCKYLGETDPKDKKKKVDKLIKEVLKADKTVDYKIYLKPHTHFGVPLLSRAYAPYTGDRRGLGNGDELTRDGWKFKGRGLKQLTGRGNYKSFAEYRNKHPFPGDTSGAIDFTEEKPGVALGGKYLLISSDAMYATQSALYFWNSGTKKGKKYAKDHAQNDNIDLVIKCINEYDLASGKKSRKNNLIRARKEDVFDINRHFKLMLENGNEQQKKEAKAYLEKRKLLKDDQAIKILEEDEKKIPVGKK</sequence>
<dbReference type="Proteomes" id="UP000244677">
    <property type="component" value="Chromosome"/>
</dbReference>
<keyword evidence="3" id="KW-1185">Reference proteome</keyword>
<feature type="compositionally biased region" description="Basic and acidic residues" evidence="1">
    <location>
        <begin position="1"/>
        <end position="19"/>
    </location>
</feature>
<accession>A0A2S1LK78</accession>
<feature type="region of interest" description="Disordered" evidence="1">
    <location>
        <begin position="1"/>
        <end position="21"/>
    </location>
</feature>
<reference evidence="2 3" key="1">
    <citation type="submission" date="2017-04" db="EMBL/GenBank/DDBJ databases">
        <title>Complete genome sequence of Flavobacterium kingsejong AJ004.</title>
        <authorList>
            <person name="Lee P.C."/>
        </authorList>
    </citation>
    <scope>NUCLEOTIDE SEQUENCE [LARGE SCALE GENOMIC DNA]</scope>
    <source>
        <strain evidence="2 3">AJ004</strain>
    </source>
</reference>
<dbReference type="EMBL" id="CP020919">
    <property type="protein sequence ID" value="AWG24091.1"/>
    <property type="molecule type" value="Genomic_DNA"/>
</dbReference>
<dbReference type="AlphaFoldDB" id="A0A2S1LK78"/>
<dbReference type="SUPFAM" id="SSF53955">
    <property type="entry name" value="Lysozyme-like"/>
    <property type="match status" value="1"/>
</dbReference>
<dbReference type="OrthoDB" id="6717961at2"/>
<dbReference type="KEGG" id="fki:FK004_02075"/>
<evidence type="ECO:0000313" key="3">
    <source>
        <dbReference type="Proteomes" id="UP000244677"/>
    </source>
</evidence>
<dbReference type="Gene3D" id="1.10.530.10">
    <property type="match status" value="1"/>
</dbReference>
<organism evidence="2 3">
    <name type="scientific">Flavobacterium kingsejongi</name>
    <dbReference type="NCBI Taxonomy" id="1678728"/>
    <lineage>
        <taxon>Bacteria</taxon>
        <taxon>Pseudomonadati</taxon>
        <taxon>Bacteroidota</taxon>
        <taxon>Flavobacteriia</taxon>
        <taxon>Flavobacteriales</taxon>
        <taxon>Flavobacteriaceae</taxon>
        <taxon>Flavobacterium</taxon>
    </lineage>
</organism>
<evidence type="ECO:0000256" key="1">
    <source>
        <dbReference type="SAM" id="MobiDB-lite"/>
    </source>
</evidence>
<protein>
    <recommendedName>
        <fullName evidence="4">DUF4280 domain-containing protein</fullName>
    </recommendedName>
</protein>
<proteinExistence type="predicted"/>
<dbReference type="InterPro" id="IPR025460">
    <property type="entry name" value="DUF4280"/>
</dbReference>
<dbReference type="Pfam" id="PF14107">
    <property type="entry name" value="DUF4280"/>
    <property type="match status" value="1"/>
</dbReference>